<dbReference type="GeneID" id="108563416"/>
<name>A0ABM1MSM5_NICVS</name>
<keyword evidence="2" id="KW-1185">Reference proteome</keyword>
<dbReference type="Proteomes" id="UP000695000">
    <property type="component" value="Unplaced"/>
</dbReference>
<protein>
    <submittedName>
        <fullName evidence="3">Uncharacterized protein LOC108563416</fullName>
    </submittedName>
</protein>
<keyword evidence="1" id="KW-0732">Signal</keyword>
<evidence type="ECO:0000256" key="1">
    <source>
        <dbReference type="SAM" id="SignalP"/>
    </source>
</evidence>
<feature type="signal peptide" evidence="1">
    <location>
        <begin position="1"/>
        <end position="17"/>
    </location>
</feature>
<accession>A0ABM1MSM5</accession>
<proteinExistence type="predicted"/>
<evidence type="ECO:0000313" key="3">
    <source>
        <dbReference type="RefSeq" id="XP_017777575.1"/>
    </source>
</evidence>
<gene>
    <name evidence="3" type="primary">LOC108563416</name>
</gene>
<organism evidence="2 3">
    <name type="scientific">Nicrophorus vespilloides</name>
    <name type="common">Boreal carrion beetle</name>
    <dbReference type="NCBI Taxonomy" id="110193"/>
    <lineage>
        <taxon>Eukaryota</taxon>
        <taxon>Metazoa</taxon>
        <taxon>Ecdysozoa</taxon>
        <taxon>Arthropoda</taxon>
        <taxon>Hexapoda</taxon>
        <taxon>Insecta</taxon>
        <taxon>Pterygota</taxon>
        <taxon>Neoptera</taxon>
        <taxon>Endopterygota</taxon>
        <taxon>Coleoptera</taxon>
        <taxon>Polyphaga</taxon>
        <taxon>Staphyliniformia</taxon>
        <taxon>Silphidae</taxon>
        <taxon>Nicrophorinae</taxon>
        <taxon>Nicrophorus</taxon>
    </lineage>
</organism>
<dbReference type="RefSeq" id="XP_017777575.1">
    <property type="nucleotide sequence ID" value="XM_017922086.1"/>
</dbReference>
<evidence type="ECO:0000313" key="2">
    <source>
        <dbReference type="Proteomes" id="UP000695000"/>
    </source>
</evidence>
<reference evidence="3" key="1">
    <citation type="submission" date="2025-08" db="UniProtKB">
        <authorList>
            <consortium name="RefSeq"/>
        </authorList>
    </citation>
    <scope>IDENTIFICATION</scope>
    <source>
        <tissue evidence="3">Whole Larva</tissue>
    </source>
</reference>
<sequence length="150" mass="16791">MRLSVLIVVVLIHFCEGAVNVLMPESIPYSGPSVVSYIPSSDVNSAVGAASAYIPNPTVPEPTNYMESSVSNPSIYPNNNVGNSNIAFTTYSPPTTEDYIYIDIDEDPIIKKRLKLLCTITREKLKRKNLPQERIQKLKNRLKNRCSQFE</sequence>
<feature type="chain" id="PRO_5046766173" evidence="1">
    <location>
        <begin position="18"/>
        <end position="150"/>
    </location>
</feature>